<dbReference type="STRING" id="503106.A0A218ZG81"/>
<dbReference type="Pfam" id="PF20255">
    <property type="entry name" value="DUF6606"/>
    <property type="match status" value="1"/>
</dbReference>
<dbReference type="Pfam" id="PF12359">
    <property type="entry name" value="DUF3645"/>
    <property type="match status" value="1"/>
</dbReference>
<evidence type="ECO:0000256" key="4">
    <source>
        <dbReference type="ARBA" id="ARBA00022786"/>
    </source>
</evidence>
<dbReference type="EC" id="3.4.19.12" evidence="2"/>
<evidence type="ECO:0000256" key="1">
    <source>
        <dbReference type="ARBA" id="ARBA00000707"/>
    </source>
</evidence>
<dbReference type="InterPro" id="IPR022099">
    <property type="entry name" value="DUF3638"/>
</dbReference>
<dbReference type="InParanoid" id="A0A218ZG81"/>
<evidence type="ECO:0000256" key="3">
    <source>
        <dbReference type="ARBA" id="ARBA00022670"/>
    </source>
</evidence>
<protein>
    <recommendedName>
        <fullName evidence="2">ubiquitinyl hydrolase 1</fullName>
        <ecNumber evidence="2">3.4.19.12</ecNumber>
    </recommendedName>
</protein>
<dbReference type="OrthoDB" id="3182339at2759"/>
<comment type="caution">
    <text evidence="10">The sequence shown here is derived from an EMBL/GenBank/DDBJ whole genome shotgun (WGS) entry which is preliminary data.</text>
</comment>
<keyword evidence="4" id="KW-0833">Ubl conjugation pathway</keyword>
<evidence type="ECO:0000313" key="11">
    <source>
        <dbReference type="Proteomes" id="UP000242519"/>
    </source>
</evidence>
<evidence type="ECO:0000259" key="9">
    <source>
        <dbReference type="Pfam" id="PF20255"/>
    </source>
</evidence>
<feature type="domain" description="DUF3638" evidence="7">
    <location>
        <begin position="2038"/>
        <end position="2259"/>
    </location>
</feature>
<keyword evidence="6" id="KW-0788">Thiol protease</keyword>
<evidence type="ECO:0000313" key="10">
    <source>
        <dbReference type="EMBL" id="OWP06762.1"/>
    </source>
</evidence>
<comment type="catalytic activity">
    <reaction evidence="1">
        <text>Thiol-dependent hydrolysis of ester, thioester, amide, peptide and isopeptide bonds formed by the C-terminal Gly of ubiquitin (a 76-residue protein attached to proteins as an intracellular targeting signal).</text>
        <dbReference type="EC" id="3.4.19.12"/>
    </reaction>
</comment>
<keyword evidence="3" id="KW-0645">Protease</keyword>
<organism evidence="10 11">
    <name type="scientific">Diplocarpon coronariae</name>
    <dbReference type="NCBI Taxonomy" id="2795749"/>
    <lineage>
        <taxon>Eukaryota</taxon>
        <taxon>Fungi</taxon>
        <taxon>Dikarya</taxon>
        <taxon>Ascomycota</taxon>
        <taxon>Pezizomycotina</taxon>
        <taxon>Leotiomycetes</taxon>
        <taxon>Helotiales</taxon>
        <taxon>Drepanopezizaceae</taxon>
        <taxon>Diplocarpon</taxon>
    </lineage>
</organism>
<dbReference type="InterPro" id="IPR022105">
    <property type="entry name" value="DUF3645"/>
</dbReference>
<dbReference type="GO" id="GO:0004843">
    <property type="term" value="F:cysteine-type deubiquitinase activity"/>
    <property type="evidence" value="ECO:0007669"/>
    <property type="project" value="UniProtKB-EC"/>
</dbReference>
<dbReference type="PANTHER" id="PTHR13367">
    <property type="entry name" value="UBIQUITIN THIOESTERASE"/>
    <property type="match status" value="1"/>
</dbReference>
<feature type="domain" description="DUF6606" evidence="9">
    <location>
        <begin position="18"/>
        <end position="290"/>
    </location>
</feature>
<name>A0A218ZG81_9HELO</name>
<keyword evidence="5" id="KW-0378">Hydrolase</keyword>
<feature type="domain" description="DUF3645" evidence="8">
    <location>
        <begin position="2385"/>
        <end position="2419"/>
    </location>
</feature>
<proteinExistence type="predicted"/>
<evidence type="ECO:0000256" key="2">
    <source>
        <dbReference type="ARBA" id="ARBA00012759"/>
    </source>
</evidence>
<evidence type="ECO:0000256" key="6">
    <source>
        <dbReference type="ARBA" id="ARBA00022807"/>
    </source>
</evidence>
<dbReference type="PANTHER" id="PTHR13367:SF34">
    <property type="match status" value="1"/>
</dbReference>
<gene>
    <name evidence="10" type="ORF">B2J93_8819</name>
</gene>
<evidence type="ECO:0000259" key="8">
    <source>
        <dbReference type="Pfam" id="PF12359"/>
    </source>
</evidence>
<reference evidence="10 11" key="1">
    <citation type="submission" date="2017-04" db="EMBL/GenBank/DDBJ databases">
        <title>Draft genome sequence of Marssonina coronaria NL1: causal agent of apple blotch.</title>
        <authorList>
            <person name="Cheng Q."/>
        </authorList>
    </citation>
    <scope>NUCLEOTIDE SEQUENCE [LARGE SCALE GENOMIC DNA]</scope>
    <source>
        <strain evidence="10 11">NL1</strain>
    </source>
</reference>
<dbReference type="InterPro" id="IPR046541">
    <property type="entry name" value="DUF6606"/>
</dbReference>
<dbReference type="InterPro" id="IPR051346">
    <property type="entry name" value="OTU_Deubiquitinase"/>
</dbReference>
<sequence>MNGISKRKKYSEEALEYMIHHVFLPPKLPGGDDYKSHKDTALLDTTIESLVRFKGHVNKKELIAVESVLDMLMNLASARDSDGFISEEKLLTALREMGRNGGGNLSLHIPAQNAGLIISRVDNSIHLEAFELSPLNEAVNTTKGRLQRDFPGPAISLDAQVFEKASFRATLAQALATMSFQSAPGTKPQVKKAGQMHDEDRDTTHPKMVTELLIGFLRSVGEPAMVPRIWKNTREEVLWSDSRSPWRRSPLWLLIRVSIQLTFIRISESSFAPETLYKSFMVFLMANILERSLEMSVPSDLLHSMNAKISRRLLKLGPDVNEEVQKFIGIVLHKAKSLLDVRWSKIMQQEASPYNFSRLERLDFERDTTILLPELDMYLEAISNRKNGEHPVMLKPKSNFVRYDAKELPDRLKDWTYEFIPFNLKSLETWVASSLETWLNDNEQDSNTCTELGTLIGTYHDIASKYYSGNPEGISIMLLTIMELWVACDGSATKSCHLLLDYDPGVPAELLQNLLLPYKSQMVRLDRLEAYIEKRRNCAKFPAPHIFLNFGYKNTFAARYFAQSPKHQQLLEVINAKAESDRKAKLEELHQKKAQYDSLMTLHRQSNCKYYTYEDTLTGLSEERHDSRCPKCSYQSQATALKIRIHEWPLPSNKWEERCTVFELRVPRSIGAWRDTTFYLLRDVLQCSPASRESPRAYHSPDSYSGLSSFFVPFNSNRRIGLLSQNKPHEITHRRHKPVSTYTSSDVCLANGLSYKYYDNDNRIFIGELVVGDQAPKDCTYQMPAKSTSLQKFIYRPAQIPSGPSPNTAISNQFECPDHMSLDEYKALSTVPLGCRIQWLHLLREISLPSIDFRKVETSLVTLQIIYQAGPKSGGLILRESHSVLGDEKFSLYLLSALNGALERVRENWESSQALQTFSSLAQRILSLTSSEEVVSYCLEYLADIRAVTFNWVGLLKQKVHGATNDDQRIDLGAKAVEIALTCVDSFNIDEEYMKSLLSVSESATIFIQCSTVIQEAELSTSKTTSPIKFLLHQRWKALSHRCHALIAEEILKNNNSCLDDAIKQSWSAYEAGNGWEVASSEANHWLVTQSSPNSKSSPIWVHFNLLDCELLVNGVPLARLPAQYERHPSYTTLFGNSTIEVMPTAIPGMQFSGKEEYASYILHFGFVSASGLSGSSRSQDSDLLVMAMKGGRTMELIPSRILRGNFPTSFVDDFIHWYDSTDLSVELRPIDDPWKSSPTNWRLINSASGLGWQLTKDGNSLASFKSETATCISHILSPLEDPLGIHGVFNRQSLSLDIDLPRLQLSFSLNLKDSSLHSKQFRGMSVDQDQSIGTLVGLSNKLILKNQKQGTRRILVPQGSVKIIPGASHVSVSIETTLATVVHVYDINALLGTLVDNQNLQSKLFLCYLHAVTSHCLPDPLTGRTGTEQSLSILGSSGVRSFGRLTEENISTLDQIARLTPERSYYPANERVMQRVTWSPRLGFLSQQGGFYTIVKSIFRQAEISKIFYPTADFVLPNIDKTDQELLDRDSIRSSTFRVSGYGAEDHTTKHDARYSARHVASNLAPGNRAFFISSVIYRDQKAISFQVPSSSHLKAQLWTFLQQTPEILGAHGSLKPSQMVYDATLLKDGSELLSKYWVVLHELLKDSTSWIDRFRLMMWLSTLAFSEDANLDVLCVLASFFTIPAISQVPVPSMSLFKPHQGKHAVKNEISALIRSAFRPWNRCPEILLPTHAGETASASSSRRHRTFQINQNNGASDLVDSLYSQFPCEAPIVAAHCASSSTYIDVTKAVAAVRPKFEAWFANYSLYEYLGKVSDKVNHQTFRSIEAPAFSFFVPECIPQRRRQGFVSIDDIFNESVPPVLSHLKSDTANLLVKVSSPEISSSRLSGLIDRLDARAQSKYEKDYIKNLRDSISSLQGREEKFRLKPASEVCDALSCHLDNCKLSYDSIHSAITSALNFDTGSTYAAASIVGQWPRVSSIFILEQLSRSRWTKIKKWQPCVTQYGINLTELQRAERLSALVTKDEELIKELRNPGHTNWTPLEYPEALLLEVESGIMIRDVQEQIAQQMRDPPSNENAVMQLNMGEGKSSVIVPIVAVALANGSTLVRVVVAKPQSKQMFQMLISKLGGLLDRRVYHMPFSRELKLDVAEAEAIRSMCRECMENGGVLLVQPEHILSFQLMGLECMITGKDQVGKSLLNTQEFFDTSSRDIVDESDENFSVKFELIYTMGTQRPIELSPERWVCIQEVLSLVRTLVPLVKKEFPDSVEVDQRRTGSFPRTRVLRAAAGQKLFIVIARRICETGLNGFPIARQPEAIRQSVHKYITERDLTQSDISQVENQSEGGFWNDSTSQILLLLRGLLAGGVLSFALGQKRWRVNYGLDSTRSPPTKLAVPYRAKDNPAPRSEFSHPDVVLVLTSLSFYYSGLKNDELLLALNHLSKSDQAEEEYQEWVKDAPGLSAAFKCISGINLKDEAQCVELVFPSLRYAKAAVDYYLAHIVFPKEMKEFPHKLSASGWDIGRCKTLPTTGFSGTNDSRKVLPLSVGHLDLQEQKHTNALVLDYLLRPENGVAIMPGRGATCGSDAELLMEMVTKMKPEVRVILDVGAQILELSNIMVARQWLEMASDRNDTQAAVFFDDHDELCVVDRKGRVESWQTSPFATQPDACVIFLDEAHTRGTDLKLPIHYRAAVTLGPSLTKDRLVQACMRMRQLGKGQSVVFCIPQEVRDKILERSLKSDQVSIEVSDVLEWAISETSADIRRSMPLWMTQGQRFERQNAICAGAHAAGNRQISKDTAEKFLEDEAQSLEDRYRPRFETHDTIFGETGENKNLKLIRDRCQEFTDLEFSSSTLQEEQERELSPEIEAERQIQKPKPAAPASHKIDRDLMTFVVHGTPVPGSKAYKPAFEALADTSAAAYLDIAQLPRDLLVTADFASTVVVSGKSYVSDWYQRPVQWILTSTRKREENVKFMMIISPFEAHELLPQIANSKRVTLHLYSPRPNMGFRALDGLDLYTVPVRPAMPTIPRHLITQLNLFAGQLYFSSYQEYVEVCQLLGLAYEKSGPGTIVAADGFIIHRNGCAGPGSDCTLKDSPVKFLKVLMTKIRRNCEGIDKTHMGQILGGKILLPADLETSEAVGFTGK</sequence>
<dbReference type="Pfam" id="PF12340">
    <property type="entry name" value="DUF3638"/>
    <property type="match status" value="1"/>
</dbReference>
<keyword evidence="11" id="KW-1185">Reference proteome</keyword>
<dbReference type="GO" id="GO:0006508">
    <property type="term" value="P:proteolysis"/>
    <property type="evidence" value="ECO:0007669"/>
    <property type="project" value="UniProtKB-KW"/>
</dbReference>
<dbReference type="Proteomes" id="UP000242519">
    <property type="component" value="Unassembled WGS sequence"/>
</dbReference>
<evidence type="ECO:0000259" key="7">
    <source>
        <dbReference type="Pfam" id="PF12340"/>
    </source>
</evidence>
<evidence type="ECO:0000256" key="5">
    <source>
        <dbReference type="ARBA" id="ARBA00022801"/>
    </source>
</evidence>
<dbReference type="EMBL" id="MZNU01000034">
    <property type="protein sequence ID" value="OWP06762.1"/>
    <property type="molecule type" value="Genomic_DNA"/>
</dbReference>
<accession>A0A218ZG81</accession>